<dbReference type="Proteomes" id="UP000800200">
    <property type="component" value="Unassembled WGS sequence"/>
</dbReference>
<sequence>MSSSPFFNKIPAEIRDEIYRHLVTKPASDGLFTTYTHPDAGPRPDLAILRVCKQAYREASAIFYDENEGVAIDLYKYLPAGPDSTLGLRCRNADLAPITPSWLNVRRSSEKLWEPPCLSEHIDALYSIVRFRLVMVNVELGYEFPCKRHYKALKSVLDCLRYAFLKEQKRDPRPKKFHLYWAQHDDYKFDNWAMEQKLVRYYQVRATLQTLVWDFEALFDGEHEFSTYMDFEIGGISFDDRDQEYEEDIDVFLEKGPDLTIGYTDGGRMRTGSLRPIVQEFDVSSRDG</sequence>
<evidence type="ECO:0008006" key="3">
    <source>
        <dbReference type="Google" id="ProtNLM"/>
    </source>
</evidence>
<dbReference type="PANTHER" id="PTHR42085:SF2">
    <property type="entry name" value="F-BOX DOMAIN-CONTAINING PROTEIN"/>
    <property type="match status" value="1"/>
</dbReference>
<reference evidence="1" key="1">
    <citation type="journal article" date="2020" name="Stud. Mycol.">
        <title>101 Dothideomycetes genomes: a test case for predicting lifestyles and emergence of pathogens.</title>
        <authorList>
            <person name="Haridas S."/>
            <person name="Albert R."/>
            <person name="Binder M."/>
            <person name="Bloem J."/>
            <person name="Labutti K."/>
            <person name="Salamov A."/>
            <person name="Andreopoulos B."/>
            <person name="Baker S."/>
            <person name="Barry K."/>
            <person name="Bills G."/>
            <person name="Bluhm B."/>
            <person name="Cannon C."/>
            <person name="Castanera R."/>
            <person name="Culley D."/>
            <person name="Daum C."/>
            <person name="Ezra D."/>
            <person name="Gonzalez J."/>
            <person name="Henrissat B."/>
            <person name="Kuo A."/>
            <person name="Liang C."/>
            <person name="Lipzen A."/>
            <person name="Lutzoni F."/>
            <person name="Magnuson J."/>
            <person name="Mondo S."/>
            <person name="Nolan M."/>
            <person name="Ohm R."/>
            <person name="Pangilinan J."/>
            <person name="Park H.-J."/>
            <person name="Ramirez L."/>
            <person name="Alfaro M."/>
            <person name="Sun H."/>
            <person name="Tritt A."/>
            <person name="Yoshinaga Y."/>
            <person name="Zwiers L.-H."/>
            <person name="Turgeon B."/>
            <person name="Goodwin S."/>
            <person name="Spatafora J."/>
            <person name="Crous P."/>
            <person name="Grigoriev I."/>
        </authorList>
    </citation>
    <scope>NUCLEOTIDE SEQUENCE</scope>
    <source>
        <strain evidence="1">CBS 207.26</strain>
    </source>
</reference>
<name>A0A6A6DTT8_9PEZI</name>
<evidence type="ECO:0000313" key="1">
    <source>
        <dbReference type="EMBL" id="KAF2183107.1"/>
    </source>
</evidence>
<organism evidence="1 2">
    <name type="scientific">Zopfia rhizophila CBS 207.26</name>
    <dbReference type="NCBI Taxonomy" id="1314779"/>
    <lineage>
        <taxon>Eukaryota</taxon>
        <taxon>Fungi</taxon>
        <taxon>Dikarya</taxon>
        <taxon>Ascomycota</taxon>
        <taxon>Pezizomycotina</taxon>
        <taxon>Dothideomycetes</taxon>
        <taxon>Dothideomycetes incertae sedis</taxon>
        <taxon>Zopfiaceae</taxon>
        <taxon>Zopfia</taxon>
    </lineage>
</organism>
<dbReference type="OrthoDB" id="62952at2759"/>
<proteinExistence type="predicted"/>
<dbReference type="PANTHER" id="PTHR42085">
    <property type="entry name" value="F-BOX DOMAIN-CONTAINING PROTEIN"/>
    <property type="match status" value="1"/>
</dbReference>
<dbReference type="EMBL" id="ML994644">
    <property type="protein sequence ID" value="KAF2183107.1"/>
    <property type="molecule type" value="Genomic_DNA"/>
</dbReference>
<protein>
    <recommendedName>
        <fullName evidence="3">F-box domain-containing protein</fullName>
    </recommendedName>
</protein>
<dbReference type="InterPro" id="IPR038883">
    <property type="entry name" value="AN11006-like"/>
</dbReference>
<accession>A0A6A6DTT8</accession>
<keyword evidence="2" id="KW-1185">Reference proteome</keyword>
<dbReference type="AlphaFoldDB" id="A0A6A6DTT8"/>
<gene>
    <name evidence="1" type="ORF">K469DRAFT_711065</name>
</gene>
<evidence type="ECO:0000313" key="2">
    <source>
        <dbReference type="Proteomes" id="UP000800200"/>
    </source>
</evidence>